<dbReference type="AlphaFoldDB" id="A0A915LHG6"/>
<protein>
    <submittedName>
        <fullName evidence="2">Uncharacterized protein</fullName>
    </submittedName>
</protein>
<name>A0A915LHG6_MELJA</name>
<evidence type="ECO:0000313" key="1">
    <source>
        <dbReference type="Proteomes" id="UP000887561"/>
    </source>
</evidence>
<evidence type="ECO:0000313" key="2">
    <source>
        <dbReference type="WBParaSite" id="scaffold11253_cov190.g15423"/>
    </source>
</evidence>
<accession>A0A915LHG6</accession>
<dbReference type="Proteomes" id="UP000887561">
    <property type="component" value="Unplaced"/>
</dbReference>
<dbReference type="WBParaSite" id="scaffold11253_cov190.g15423">
    <property type="protein sequence ID" value="scaffold11253_cov190.g15423"/>
    <property type="gene ID" value="scaffold11253_cov190.g15423"/>
</dbReference>
<sequence>MANKHQQQKSSVFEEIETNDDKKFFLNTLPLLSTVKTEVVSGEGNTLPLLSTVKTEVVSGEGQDDKENFRLWA</sequence>
<reference evidence="2" key="1">
    <citation type="submission" date="2022-11" db="UniProtKB">
        <authorList>
            <consortium name="WormBaseParasite"/>
        </authorList>
    </citation>
    <scope>IDENTIFICATION</scope>
</reference>
<keyword evidence="1" id="KW-1185">Reference proteome</keyword>
<proteinExistence type="predicted"/>
<organism evidence="1 2">
    <name type="scientific">Meloidogyne javanica</name>
    <name type="common">Root-knot nematode worm</name>
    <dbReference type="NCBI Taxonomy" id="6303"/>
    <lineage>
        <taxon>Eukaryota</taxon>
        <taxon>Metazoa</taxon>
        <taxon>Ecdysozoa</taxon>
        <taxon>Nematoda</taxon>
        <taxon>Chromadorea</taxon>
        <taxon>Rhabditida</taxon>
        <taxon>Tylenchina</taxon>
        <taxon>Tylenchomorpha</taxon>
        <taxon>Tylenchoidea</taxon>
        <taxon>Meloidogynidae</taxon>
        <taxon>Meloidogyninae</taxon>
        <taxon>Meloidogyne</taxon>
        <taxon>Meloidogyne incognita group</taxon>
    </lineage>
</organism>